<keyword evidence="2" id="KW-0808">Transferase</keyword>
<name>A0A401LGP6_9FIRM</name>
<comment type="caution">
    <text evidence="2">The sequence shown here is derived from an EMBL/GenBank/DDBJ whole genome shotgun (WGS) entry which is preliminary data.</text>
</comment>
<evidence type="ECO:0000259" key="1">
    <source>
        <dbReference type="PROSITE" id="PS51186"/>
    </source>
</evidence>
<proteinExistence type="predicted"/>
<evidence type="ECO:0000313" key="3">
    <source>
        <dbReference type="Proteomes" id="UP000287361"/>
    </source>
</evidence>
<dbReference type="GO" id="GO:0016747">
    <property type="term" value="F:acyltransferase activity, transferring groups other than amino-acyl groups"/>
    <property type="evidence" value="ECO:0007669"/>
    <property type="project" value="InterPro"/>
</dbReference>
<dbReference type="InterPro" id="IPR016181">
    <property type="entry name" value="Acyl_CoA_acyltransferase"/>
</dbReference>
<dbReference type="OrthoDB" id="9127144at2"/>
<organism evidence="2 3">
    <name type="scientific">Anaerotignum faecicola</name>
    <dbReference type="NCBI Taxonomy" id="2358141"/>
    <lineage>
        <taxon>Bacteria</taxon>
        <taxon>Bacillati</taxon>
        <taxon>Bacillota</taxon>
        <taxon>Clostridia</taxon>
        <taxon>Lachnospirales</taxon>
        <taxon>Anaerotignaceae</taxon>
        <taxon>Anaerotignum</taxon>
    </lineage>
</organism>
<dbReference type="Gene3D" id="3.40.630.30">
    <property type="match status" value="1"/>
</dbReference>
<dbReference type="EMBL" id="BHVZ01000014">
    <property type="protein sequence ID" value="GCB30691.1"/>
    <property type="molecule type" value="Genomic_DNA"/>
</dbReference>
<dbReference type="InterPro" id="IPR000182">
    <property type="entry name" value="GNAT_dom"/>
</dbReference>
<evidence type="ECO:0000313" key="2">
    <source>
        <dbReference type="EMBL" id="GCB30691.1"/>
    </source>
</evidence>
<dbReference type="Proteomes" id="UP000287361">
    <property type="component" value="Unassembled WGS sequence"/>
</dbReference>
<dbReference type="CDD" id="cd04301">
    <property type="entry name" value="NAT_SF"/>
    <property type="match status" value="1"/>
</dbReference>
<dbReference type="SUPFAM" id="SSF55729">
    <property type="entry name" value="Acyl-CoA N-acyltransferases (Nat)"/>
    <property type="match status" value="1"/>
</dbReference>
<dbReference type="Pfam" id="PF00583">
    <property type="entry name" value="Acetyltransf_1"/>
    <property type="match status" value="1"/>
</dbReference>
<dbReference type="AlphaFoldDB" id="A0A401LGP6"/>
<keyword evidence="3" id="KW-1185">Reference proteome</keyword>
<sequence length="174" mass="20523">MFERITEKTFDEIFPLLESAFPVTELRVKEDQRALLKEPCYRLYGVRREGVFAATFATWEIEDFLYIEHFAVKEEYRNGGYGGMLLDALLAEKKRPMVLEVELPEDALTRRRIGFYERHGLVFNSYPYLQPPMRKGQGVLPLRLMTKPAAIDAKTYQRYKKRIHSIVYKYEGDL</sequence>
<feature type="domain" description="N-acetyltransferase" evidence="1">
    <location>
        <begin position="1"/>
        <end position="150"/>
    </location>
</feature>
<gene>
    <name evidence="2" type="ORF">KGMB03357_23520</name>
</gene>
<reference evidence="2 3" key="1">
    <citation type="submission" date="2018-10" db="EMBL/GenBank/DDBJ databases">
        <title>Draft Genome Sequence of Anaerotignum sp. KCTC 15736.</title>
        <authorList>
            <person name="Choi S.H."/>
            <person name="Kim J.S."/>
            <person name="Kang S.W."/>
            <person name="Lee J.S."/>
            <person name="Park S.H."/>
        </authorList>
    </citation>
    <scope>NUCLEOTIDE SEQUENCE [LARGE SCALE GENOMIC DNA]</scope>
    <source>
        <strain evidence="2 3">KCTC 15736</strain>
    </source>
</reference>
<protein>
    <submittedName>
        <fullName evidence="2">N-acetyltransferase</fullName>
    </submittedName>
</protein>
<accession>A0A401LGP6</accession>
<dbReference type="PROSITE" id="PS51186">
    <property type="entry name" value="GNAT"/>
    <property type="match status" value="1"/>
</dbReference>